<name>A0A2M7Q9L1_9BACT</name>
<dbReference type="EMBL" id="PFLC01000059">
    <property type="protein sequence ID" value="PIY61903.1"/>
    <property type="molecule type" value="Genomic_DNA"/>
</dbReference>
<accession>A0A2M7Q9L1</accession>
<protein>
    <submittedName>
        <fullName evidence="1">Uncharacterized protein</fullName>
    </submittedName>
</protein>
<proteinExistence type="predicted"/>
<evidence type="ECO:0000313" key="1">
    <source>
        <dbReference type="EMBL" id="PIY61903.1"/>
    </source>
</evidence>
<dbReference type="AlphaFoldDB" id="A0A2M7Q9L1"/>
<evidence type="ECO:0000313" key="2">
    <source>
        <dbReference type="Proteomes" id="UP000230973"/>
    </source>
</evidence>
<comment type="caution">
    <text evidence="1">The sequence shown here is derived from an EMBL/GenBank/DDBJ whole genome shotgun (WGS) entry which is preliminary data.</text>
</comment>
<dbReference type="Proteomes" id="UP000230973">
    <property type="component" value="Unassembled WGS sequence"/>
</dbReference>
<organism evidence="1 2">
    <name type="scientific">Candidatus Uhrbacteria bacterium CG_4_10_14_0_8_um_filter_58_22</name>
    <dbReference type="NCBI Taxonomy" id="1975029"/>
    <lineage>
        <taxon>Bacteria</taxon>
        <taxon>Candidatus Uhriibacteriota</taxon>
    </lineage>
</organism>
<reference evidence="2" key="1">
    <citation type="submission" date="2017-09" db="EMBL/GenBank/DDBJ databases">
        <title>Depth-based differentiation of microbial function through sediment-hosted aquifers and enrichment of novel symbionts in the deep terrestrial subsurface.</title>
        <authorList>
            <person name="Probst A.J."/>
            <person name="Ladd B."/>
            <person name="Jarett J.K."/>
            <person name="Geller-Mcgrath D.E."/>
            <person name="Sieber C.M.K."/>
            <person name="Emerson J.B."/>
            <person name="Anantharaman K."/>
            <person name="Thomas B.C."/>
            <person name="Malmstrom R."/>
            <person name="Stieglmeier M."/>
            <person name="Klingl A."/>
            <person name="Woyke T."/>
            <person name="Ryan C.M."/>
            <person name="Banfield J.F."/>
        </authorList>
    </citation>
    <scope>NUCLEOTIDE SEQUENCE [LARGE SCALE GENOMIC DNA]</scope>
</reference>
<sequence>MDFVNGSSQMPIGFSESAGGKKIEQLMELLQELILGGSWLNRLGIIERTRAARLLSNCLQHFQPGQSHGDCFYCLVDGGDCDSVIFTVTEPHQTVLDGEDAGEPIAVLLVHLRSSSRCVGYRTIRVHADGRVLEVHYDPTNAPFPKGSI</sequence>
<gene>
    <name evidence="1" type="ORF">COY93_04540</name>
</gene>